<name>A0A0A8XR55_ARUDO</name>
<sequence length="110" mass="12099">MRGGGACALSDGPRSSHAGVAGAFALVVRRHSQGGGGELWRGEPRRPVRGRSHVIWCQSRRRSRCRWRRCQFLASSFTPTSSLGSAIFLPTSIAARGERLLDVAVVRWWP</sequence>
<proteinExistence type="predicted"/>
<protein>
    <submittedName>
        <fullName evidence="1">Uncharacterized protein</fullName>
    </submittedName>
</protein>
<reference evidence="1" key="1">
    <citation type="submission" date="2014-09" db="EMBL/GenBank/DDBJ databases">
        <authorList>
            <person name="Magalhaes I.L.F."/>
            <person name="Oliveira U."/>
            <person name="Santos F.R."/>
            <person name="Vidigal T.H.D.A."/>
            <person name="Brescovit A.D."/>
            <person name="Santos A.J."/>
        </authorList>
    </citation>
    <scope>NUCLEOTIDE SEQUENCE</scope>
    <source>
        <tissue evidence="1">Shoot tissue taken approximately 20 cm above the soil surface</tissue>
    </source>
</reference>
<evidence type="ECO:0000313" key="1">
    <source>
        <dbReference type="EMBL" id="JAD15105.1"/>
    </source>
</evidence>
<organism evidence="1">
    <name type="scientific">Arundo donax</name>
    <name type="common">Giant reed</name>
    <name type="synonym">Donax arundinaceus</name>
    <dbReference type="NCBI Taxonomy" id="35708"/>
    <lineage>
        <taxon>Eukaryota</taxon>
        <taxon>Viridiplantae</taxon>
        <taxon>Streptophyta</taxon>
        <taxon>Embryophyta</taxon>
        <taxon>Tracheophyta</taxon>
        <taxon>Spermatophyta</taxon>
        <taxon>Magnoliopsida</taxon>
        <taxon>Liliopsida</taxon>
        <taxon>Poales</taxon>
        <taxon>Poaceae</taxon>
        <taxon>PACMAD clade</taxon>
        <taxon>Arundinoideae</taxon>
        <taxon>Arundineae</taxon>
        <taxon>Arundo</taxon>
    </lineage>
</organism>
<accession>A0A0A8XR55</accession>
<dbReference type="AlphaFoldDB" id="A0A0A8XR55"/>
<dbReference type="EMBL" id="GBRH01282790">
    <property type="protein sequence ID" value="JAD15105.1"/>
    <property type="molecule type" value="Transcribed_RNA"/>
</dbReference>
<reference evidence="1" key="2">
    <citation type="journal article" date="2015" name="Data Brief">
        <title>Shoot transcriptome of the giant reed, Arundo donax.</title>
        <authorList>
            <person name="Barrero R.A."/>
            <person name="Guerrero F.D."/>
            <person name="Moolhuijzen P."/>
            <person name="Goolsby J.A."/>
            <person name="Tidwell J."/>
            <person name="Bellgard S.E."/>
            <person name="Bellgard M.I."/>
        </authorList>
    </citation>
    <scope>NUCLEOTIDE SEQUENCE</scope>
    <source>
        <tissue evidence="1">Shoot tissue taken approximately 20 cm above the soil surface</tissue>
    </source>
</reference>